<evidence type="ECO:0000313" key="15">
    <source>
        <dbReference type="EMBL" id="KAK9411966.1"/>
    </source>
</evidence>
<evidence type="ECO:0000256" key="3">
    <source>
        <dbReference type="ARBA" id="ARBA00004286"/>
    </source>
</evidence>
<dbReference type="GO" id="GO:0046982">
    <property type="term" value="F:protein heterodimerization activity"/>
    <property type="evidence" value="ECO:0007669"/>
    <property type="project" value="InterPro"/>
</dbReference>
<dbReference type="InterPro" id="IPR007125">
    <property type="entry name" value="H2A/H2B/H3"/>
</dbReference>
<keyword evidence="11" id="KW-0539">Nucleus</keyword>
<evidence type="ECO:0000256" key="11">
    <source>
        <dbReference type="ARBA" id="ARBA00023242"/>
    </source>
</evidence>
<evidence type="ECO:0000256" key="2">
    <source>
        <dbReference type="ARBA" id="ARBA00004123"/>
    </source>
</evidence>
<keyword evidence="8" id="KW-0597">Phosphoprotein</keyword>
<comment type="caution">
    <text evidence="15">The sequence shown here is derived from an EMBL/GenBank/DDBJ whole genome shotgun (WGS) entry which is preliminary data.</text>
</comment>
<dbReference type="GO" id="GO:0000786">
    <property type="term" value="C:nucleosome"/>
    <property type="evidence" value="ECO:0007669"/>
    <property type="project" value="UniProtKB-KW"/>
</dbReference>
<keyword evidence="6" id="KW-0158">Chromosome</keyword>
<evidence type="ECO:0000256" key="7">
    <source>
        <dbReference type="ARBA" id="ARBA00022481"/>
    </source>
</evidence>
<keyword evidence="7" id="KW-0488">Methylation</keyword>
<dbReference type="GO" id="GO:0030527">
    <property type="term" value="F:structural constituent of chromatin"/>
    <property type="evidence" value="ECO:0007669"/>
    <property type="project" value="InterPro"/>
</dbReference>
<proteinExistence type="inferred from homology"/>
<comment type="subcellular location">
    <subcellularLocation>
        <location evidence="3">Chromosome</location>
    </subcellularLocation>
    <subcellularLocation>
        <location evidence="2">Nucleus</location>
    </subcellularLocation>
</comment>
<dbReference type="CDD" id="cd22911">
    <property type="entry name" value="HFD_H3"/>
    <property type="match status" value="1"/>
</dbReference>
<dbReference type="GO" id="GO:0003677">
    <property type="term" value="F:DNA binding"/>
    <property type="evidence" value="ECO:0007669"/>
    <property type="project" value="UniProtKB-KW"/>
</dbReference>
<reference evidence="15 16" key="1">
    <citation type="journal article" date="2024" name="Proc. Natl. Acad. Sci. U.S.A.">
        <title>The genetic regulatory architecture and epigenomic basis for age-related changes in rattlesnake venom.</title>
        <authorList>
            <person name="Hogan M.P."/>
            <person name="Holding M.L."/>
            <person name="Nystrom G.S."/>
            <person name="Colston T.J."/>
            <person name="Bartlett D.A."/>
            <person name="Mason A.J."/>
            <person name="Ellsworth S.A."/>
            <person name="Rautsaw R.M."/>
            <person name="Lawrence K.C."/>
            <person name="Strickland J.L."/>
            <person name="He B."/>
            <person name="Fraser P."/>
            <person name="Margres M.J."/>
            <person name="Gilbert D.M."/>
            <person name="Gibbs H.L."/>
            <person name="Parkinson C.L."/>
            <person name="Rokyta D.R."/>
        </authorList>
    </citation>
    <scope>NUCLEOTIDE SEQUENCE [LARGE SCALE GENOMIC DNA]</scope>
    <source>
        <strain evidence="15">DRR0105</strain>
    </source>
</reference>
<organism evidence="15 16">
    <name type="scientific">Crotalus adamanteus</name>
    <name type="common">Eastern diamondback rattlesnake</name>
    <dbReference type="NCBI Taxonomy" id="8729"/>
    <lineage>
        <taxon>Eukaryota</taxon>
        <taxon>Metazoa</taxon>
        <taxon>Chordata</taxon>
        <taxon>Craniata</taxon>
        <taxon>Vertebrata</taxon>
        <taxon>Euteleostomi</taxon>
        <taxon>Lepidosauria</taxon>
        <taxon>Squamata</taxon>
        <taxon>Bifurcata</taxon>
        <taxon>Unidentata</taxon>
        <taxon>Episquamata</taxon>
        <taxon>Toxicofera</taxon>
        <taxon>Serpentes</taxon>
        <taxon>Colubroidea</taxon>
        <taxon>Viperidae</taxon>
        <taxon>Crotalinae</taxon>
        <taxon>Crotalus</taxon>
    </lineage>
</organism>
<comment type="function">
    <text evidence="1">Core component of nucleosome. Nucleosomes wrap and compact DNA into chromatin, limiting DNA accessibility to the cellular machineries which require DNA as a template. Histones thereby play a central role in transcription regulation, DNA repair, DNA replication and chromosomal stability. DNA accessibility is regulated via a complex set of post-translational modifications of histones, also called histone code, and nucleosome remodeling.</text>
</comment>
<evidence type="ECO:0000256" key="12">
    <source>
        <dbReference type="ARBA" id="ARBA00023269"/>
    </source>
</evidence>
<evidence type="ECO:0000256" key="5">
    <source>
        <dbReference type="ARBA" id="ARBA00011538"/>
    </source>
</evidence>
<evidence type="ECO:0000256" key="10">
    <source>
        <dbReference type="ARBA" id="ARBA00023125"/>
    </source>
</evidence>
<feature type="domain" description="Core Histone H2A/H2B/H3" evidence="14">
    <location>
        <begin position="180"/>
        <end position="267"/>
    </location>
</feature>
<dbReference type="PRINTS" id="PR00622">
    <property type="entry name" value="HISTONEH3"/>
</dbReference>
<evidence type="ECO:0000256" key="1">
    <source>
        <dbReference type="ARBA" id="ARBA00002001"/>
    </source>
</evidence>
<dbReference type="GO" id="GO:0005634">
    <property type="term" value="C:nucleus"/>
    <property type="evidence" value="ECO:0007669"/>
    <property type="project" value="UniProtKB-SubCell"/>
</dbReference>
<dbReference type="InterPro" id="IPR000164">
    <property type="entry name" value="Histone_H3/CENP-A"/>
</dbReference>
<name>A0AAW1CDL1_CROAD</name>
<feature type="region of interest" description="Disordered" evidence="13">
    <location>
        <begin position="158"/>
        <end position="177"/>
    </location>
</feature>
<sequence length="272" mass="30041">MTVGAARGWLLATEWSRVISRHLYRLSLGGGRTVRGIPLFLSHLLTLCLGRAQRVFCVCTHGGGRGKPRVGGKESGWAWPFLPSIVRHWRSLGEEALPGRSRGVAKQRSRPSRVSHLSIVLSSAVARSSFSTSSFVACSAAALSVSGRGYKEEKKQLATKAARKSAPSTGGVKKPHRYRPGTVALREIRRYQKSTELLIRKLPFQRLVREIAQDFKTDLRFQSAAIGALQEASEAYLVGLFEDTNLCAIHAKRVTIMPKDIQLARRIRGERA</sequence>
<dbReference type="Gene3D" id="1.10.20.10">
    <property type="entry name" value="Histone, subunit A"/>
    <property type="match status" value="1"/>
</dbReference>
<evidence type="ECO:0000256" key="9">
    <source>
        <dbReference type="ARBA" id="ARBA00022990"/>
    </source>
</evidence>
<dbReference type="AlphaFoldDB" id="A0AAW1CDL1"/>
<accession>A0AAW1CDL1</accession>
<dbReference type="SUPFAM" id="SSF47113">
    <property type="entry name" value="Histone-fold"/>
    <property type="match status" value="1"/>
</dbReference>
<keyword evidence="16" id="KW-1185">Reference proteome</keyword>
<evidence type="ECO:0000256" key="8">
    <source>
        <dbReference type="ARBA" id="ARBA00022553"/>
    </source>
</evidence>
<keyword evidence="12" id="KW-0544">Nucleosome core</keyword>
<dbReference type="Pfam" id="PF00125">
    <property type="entry name" value="Histone"/>
    <property type="match status" value="1"/>
</dbReference>
<protein>
    <submittedName>
        <fullName evidence="15">Histone H3.3-like</fullName>
    </submittedName>
</protein>
<keyword evidence="10" id="KW-0238">DNA-binding</keyword>
<dbReference type="PANTHER" id="PTHR11426">
    <property type="entry name" value="HISTONE H3"/>
    <property type="match status" value="1"/>
</dbReference>
<dbReference type="PROSITE" id="PS00959">
    <property type="entry name" value="HISTONE_H3_2"/>
    <property type="match status" value="1"/>
</dbReference>
<dbReference type="SMART" id="SM00428">
    <property type="entry name" value="H3"/>
    <property type="match status" value="1"/>
</dbReference>
<dbReference type="EMBL" id="JAOTOJ010000001">
    <property type="protein sequence ID" value="KAK9411966.1"/>
    <property type="molecule type" value="Genomic_DNA"/>
</dbReference>
<dbReference type="InterPro" id="IPR009072">
    <property type="entry name" value="Histone-fold"/>
</dbReference>
<evidence type="ECO:0000313" key="16">
    <source>
        <dbReference type="Proteomes" id="UP001474421"/>
    </source>
</evidence>
<keyword evidence="9" id="KW-0007">Acetylation</keyword>
<evidence type="ECO:0000256" key="4">
    <source>
        <dbReference type="ARBA" id="ARBA00010343"/>
    </source>
</evidence>
<evidence type="ECO:0000256" key="13">
    <source>
        <dbReference type="SAM" id="MobiDB-lite"/>
    </source>
</evidence>
<evidence type="ECO:0000256" key="6">
    <source>
        <dbReference type="ARBA" id="ARBA00022454"/>
    </source>
</evidence>
<dbReference type="FunFam" id="1.10.20.10:FF:000024">
    <property type="entry name" value="Histone H3"/>
    <property type="match status" value="1"/>
</dbReference>
<gene>
    <name evidence="15" type="ORF">NXF25_003141</name>
</gene>
<dbReference type="Proteomes" id="UP001474421">
    <property type="component" value="Unassembled WGS sequence"/>
</dbReference>
<comment type="subunit">
    <text evidence="5">The nucleosome is a histone octamer containing two molecules each of H2A, H2B, H3 and H4 assembled in one H3-H4 heterotetramer and two H2A-H2B heterodimers. The octamer wraps approximately 147 bp of DNA.</text>
</comment>
<comment type="similarity">
    <text evidence="4">Belongs to the histone H3 family.</text>
</comment>
<evidence type="ECO:0000259" key="14">
    <source>
        <dbReference type="Pfam" id="PF00125"/>
    </source>
</evidence>